<gene>
    <name evidence="1" type="ORF">SAMN05444170_7014</name>
</gene>
<name>A0A1M7UVY3_9BRAD</name>
<reference evidence="2" key="1">
    <citation type="submission" date="2016-11" db="EMBL/GenBank/DDBJ databases">
        <authorList>
            <person name="Varghese N."/>
            <person name="Submissions S."/>
        </authorList>
    </citation>
    <scope>NUCLEOTIDE SEQUENCE [LARGE SCALE GENOMIC DNA]</scope>
    <source>
        <strain evidence="2">GAS401</strain>
    </source>
</reference>
<dbReference type="EMBL" id="LT670849">
    <property type="protein sequence ID" value="SHN87124.1"/>
    <property type="molecule type" value="Genomic_DNA"/>
</dbReference>
<keyword evidence="2" id="KW-1185">Reference proteome</keyword>
<organism evidence="1 2">
    <name type="scientific">Bradyrhizobium erythrophlei</name>
    <dbReference type="NCBI Taxonomy" id="1437360"/>
    <lineage>
        <taxon>Bacteria</taxon>
        <taxon>Pseudomonadati</taxon>
        <taxon>Pseudomonadota</taxon>
        <taxon>Alphaproteobacteria</taxon>
        <taxon>Hyphomicrobiales</taxon>
        <taxon>Nitrobacteraceae</taxon>
        <taxon>Bradyrhizobium</taxon>
    </lineage>
</organism>
<accession>A0A1M7UVY3</accession>
<sequence>MPDQLAALGYAVMKTGTTERILPHAIRQKFEIAPDGTLVPPTEGSTRPTSMTVTNAGLAVVEQFDLRVP</sequence>
<evidence type="ECO:0000313" key="2">
    <source>
        <dbReference type="Proteomes" id="UP000184096"/>
    </source>
</evidence>
<proteinExistence type="predicted"/>
<dbReference type="OrthoDB" id="9923457at2"/>
<dbReference type="AlphaFoldDB" id="A0A1M7UVY3"/>
<protein>
    <submittedName>
        <fullName evidence="1">Uncharacterized protein</fullName>
    </submittedName>
</protein>
<dbReference type="Proteomes" id="UP000184096">
    <property type="component" value="Chromosome I"/>
</dbReference>
<evidence type="ECO:0000313" key="1">
    <source>
        <dbReference type="EMBL" id="SHN87124.1"/>
    </source>
</evidence>